<evidence type="ECO:0000313" key="3">
    <source>
        <dbReference type="EMBL" id="TMQ50281.1"/>
    </source>
</evidence>
<protein>
    <submittedName>
        <fullName evidence="3">DUF1579 domain-containing protein</fullName>
    </submittedName>
</protein>
<comment type="caution">
    <text evidence="3">The sequence shown here is derived from an EMBL/GenBank/DDBJ whole genome shotgun (WGS) entry which is preliminary data.</text>
</comment>
<evidence type="ECO:0000313" key="4">
    <source>
        <dbReference type="Proteomes" id="UP000316292"/>
    </source>
</evidence>
<dbReference type="Pfam" id="PF07617">
    <property type="entry name" value="DUF1579"/>
    <property type="match status" value="1"/>
</dbReference>
<accession>A0A538SFX8</accession>
<proteinExistence type="predicted"/>
<dbReference type="InterPro" id="IPR011473">
    <property type="entry name" value="DUF1579"/>
</dbReference>
<feature type="compositionally biased region" description="Basic and acidic residues" evidence="1">
    <location>
        <begin position="29"/>
        <end position="48"/>
    </location>
</feature>
<evidence type="ECO:0000256" key="1">
    <source>
        <dbReference type="SAM" id="MobiDB-lite"/>
    </source>
</evidence>
<feature type="signal peptide" evidence="2">
    <location>
        <begin position="1"/>
        <end position="25"/>
    </location>
</feature>
<dbReference type="Proteomes" id="UP000316292">
    <property type="component" value="Unassembled WGS sequence"/>
</dbReference>
<gene>
    <name evidence="3" type="ORF">E6K71_02945</name>
</gene>
<keyword evidence="2" id="KW-0732">Signal</keyword>
<feature type="region of interest" description="Disordered" evidence="1">
    <location>
        <begin position="26"/>
        <end position="48"/>
    </location>
</feature>
<name>A0A538SFX8_UNCEI</name>
<organism evidence="3 4">
    <name type="scientific">Eiseniibacteriota bacterium</name>
    <dbReference type="NCBI Taxonomy" id="2212470"/>
    <lineage>
        <taxon>Bacteria</taxon>
        <taxon>Candidatus Eiseniibacteriota</taxon>
    </lineage>
</organism>
<reference evidence="3 4" key="1">
    <citation type="journal article" date="2019" name="Nat. Microbiol.">
        <title>Mediterranean grassland soil C-N compound turnover is dependent on rainfall and depth, and is mediated by genomically divergent microorganisms.</title>
        <authorList>
            <person name="Diamond S."/>
            <person name="Andeer P.F."/>
            <person name="Li Z."/>
            <person name="Crits-Christoph A."/>
            <person name="Burstein D."/>
            <person name="Anantharaman K."/>
            <person name="Lane K.R."/>
            <person name="Thomas B.C."/>
            <person name="Pan C."/>
            <person name="Northen T.R."/>
            <person name="Banfield J.F."/>
        </authorList>
    </citation>
    <scope>NUCLEOTIDE SEQUENCE [LARGE SCALE GENOMIC DNA]</scope>
    <source>
        <strain evidence="3">WS_1</strain>
    </source>
</reference>
<dbReference type="EMBL" id="VBOR01000037">
    <property type="protein sequence ID" value="TMQ50281.1"/>
    <property type="molecule type" value="Genomic_DNA"/>
</dbReference>
<sequence length="213" mass="23510">MDRRIARISLSAALALTLVSAPFAAASDKAPKAKETPKAEAAKPEAQHQEMMAAMMKMAMPGPMHELLKPMVGAWKTTSRSWMAPGEPILSEGTCENTWIMGNRYMQSTHKGDFDGKPFEGMGLMGYDNQQKEFVSVWCDNMGTGLMMSDGTADASGKVFTLMSKMPDPATGKPMDLKMITKVIDENQHTMSMISMKDGKEHLDMEITYTRMK</sequence>
<dbReference type="AlphaFoldDB" id="A0A538SFX8"/>
<feature type="chain" id="PRO_5021863523" evidence="2">
    <location>
        <begin position="26"/>
        <end position="213"/>
    </location>
</feature>
<evidence type="ECO:0000256" key="2">
    <source>
        <dbReference type="SAM" id="SignalP"/>
    </source>
</evidence>